<gene>
    <name evidence="5" type="ORF">BJ684DRAFT_20586</name>
</gene>
<dbReference type="AlphaFoldDB" id="A0A4P9Y248"/>
<dbReference type="OrthoDB" id="2993351at2759"/>
<dbReference type="Gene3D" id="2.170.150.70">
    <property type="match status" value="1"/>
</dbReference>
<dbReference type="InterPro" id="IPR006913">
    <property type="entry name" value="CENP-V/GFA"/>
</dbReference>
<evidence type="ECO:0000256" key="2">
    <source>
        <dbReference type="ARBA" id="ARBA00022723"/>
    </source>
</evidence>
<reference evidence="6" key="1">
    <citation type="journal article" date="2018" name="Nat. Microbiol.">
        <title>Leveraging single-cell genomics to expand the fungal tree of life.</title>
        <authorList>
            <person name="Ahrendt S.R."/>
            <person name="Quandt C.A."/>
            <person name="Ciobanu D."/>
            <person name="Clum A."/>
            <person name="Salamov A."/>
            <person name="Andreopoulos B."/>
            <person name="Cheng J.F."/>
            <person name="Woyke T."/>
            <person name="Pelin A."/>
            <person name="Henrissat B."/>
            <person name="Reynolds N.K."/>
            <person name="Benny G.L."/>
            <person name="Smith M.E."/>
            <person name="James T.Y."/>
            <person name="Grigoriev I.V."/>
        </authorList>
    </citation>
    <scope>NUCLEOTIDE SEQUENCE [LARGE SCALE GENOMIC DNA]</scope>
</reference>
<name>A0A4P9Y248_9FUNG</name>
<proteinExistence type="inferred from homology"/>
<evidence type="ECO:0000259" key="4">
    <source>
        <dbReference type="PROSITE" id="PS51891"/>
    </source>
</evidence>
<dbReference type="PANTHER" id="PTHR28620:SF1">
    <property type="entry name" value="CENP-V_GFA DOMAIN-CONTAINING PROTEIN"/>
    <property type="match status" value="1"/>
</dbReference>
<dbReference type="Proteomes" id="UP000267251">
    <property type="component" value="Unassembled WGS sequence"/>
</dbReference>
<sequence length="141" mass="15222">MASQDASSLPHTGGCHCGAVRYRFGEPSSTTALECNCSVCAKKGAIHVIVPKDLFCLIQGEDFLTTYTFNTHTAKHLFCRVCGVQSYYVPRSNPDGVSLNLRCIDPGTLPSIQVVPFNGQEWEKQPSLHHLSAPASSSPPS</sequence>
<evidence type="ECO:0000256" key="1">
    <source>
        <dbReference type="ARBA" id="ARBA00005495"/>
    </source>
</evidence>
<dbReference type="EMBL" id="KZ988170">
    <property type="protein sequence ID" value="RKP12897.1"/>
    <property type="molecule type" value="Genomic_DNA"/>
</dbReference>
<dbReference type="PANTHER" id="PTHR28620">
    <property type="entry name" value="CENTROMERE PROTEIN V"/>
    <property type="match status" value="1"/>
</dbReference>
<dbReference type="InterPro" id="IPR011057">
    <property type="entry name" value="Mss4-like_sf"/>
</dbReference>
<keyword evidence="6" id="KW-1185">Reference proteome</keyword>
<keyword evidence="3" id="KW-0862">Zinc</keyword>
<comment type="similarity">
    <text evidence="1">Belongs to the Gfa family.</text>
</comment>
<dbReference type="PROSITE" id="PS51891">
    <property type="entry name" value="CENP_V_GFA"/>
    <property type="match status" value="1"/>
</dbReference>
<dbReference type="GO" id="GO:0046872">
    <property type="term" value="F:metal ion binding"/>
    <property type="evidence" value="ECO:0007669"/>
    <property type="project" value="UniProtKB-KW"/>
</dbReference>
<evidence type="ECO:0000256" key="3">
    <source>
        <dbReference type="ARBA" id="ARBA00022833"/>
    </source>
</evidence>
<dbReference type="SUPFAM" id="SSF51316">
    <property type="entry name" value="Mss4-like"/>
    <property type="match status" value="1"/>
</dbReference>
<evidence type="ECO:0000313" key="6">
    <source>
        <dbReference type="Proteomes" id="UP000267251"/>
    </source>
</evidence>
<evidence type="ECO:0000313" key="5">
    <source>
        <dbReference type="EMBL" id="RKP12897.1"/>
    </source>
</evidence>
<dbReference type="Pfam" id="PF04828">
    <property type="entry name" value="GFA"/>
    <property type="match status" value="1"/>
</dbReference>
<dbReference type="GO" id="GO:0016846">
    <property type="term" value="F:carbon-sulfur lyase activity"/>
    <property type="evidence" value="ECO:0007669"/>
    <property type="project" value="InterPro"/>
</dbReference>
<dbReference type="InterPro" id="IPR052355">
    <property type="entry name" value="CENP-V-like"/>
</dbReference>
<accession>A0A4P9Y248</accession>
<protein>
    <submittedName>
        <fullName evidence="5">Glutathione-dependent formaldehyde-activating GFA</fullName>
    </submittedName>
</protein>
<feature type="domain" description="CENP-V/GFA" evidence="4">
    <location>
        <begin position="11"/>
        <end position="123"/>
    </location>
</feature>
<organism evidence="5 6">
    <name type="scientific">Piptocephalis cylindrospora</name>
    <dbReference type="NCBI Taxonomy" id="1907219"/>
    <lineage>
        <taxon>Eukaryota</taxon>
        <taxon>Fungi</taxon>
        <taxon>Fungi incertae sedis</taxon>
        <taxon>Zoopagomycota</taxon>
        <taxon>Zoopagomycotina</taxon>
        <taxon>Zoopagomycetes</taxon>
        <taxon>Zoopagales</taxon>
        <taxon>Piptocephalidaceae</taxon>
        <taxon>Piptocephalis</taxon>
    </lineage>
</organism>
<keyword evidence="2" id="KW-0479">Metal-binding</keyword>